<dbReference type="SUPFAM" id="SSF52540">
    <property type="entry name" value="P-loop containing nucleoside triphosphate hydrolases"/>
    <property type="match status" value="1"/>
</dbReference>
<dbReference type="GO" id="GO:0043565">
    <property type="term" value="F:sequence-specific DNA binding"/>
    <property type="evidence" value="ECO:0007669"/>
    <property type="project" value="InterPro"/>
</dbReference>
<dbReference type="InterPro" id="IPR058031">
    <property type="entry name" value="AAA_lid_NorR"/>
</dbReference>
<keyword evidence="1" id="KW-0547">Nucleotide-binding</keyword>
<feature type="domain" description="Sigma-54 factor interaction" evidence="5">
    <location>
        <begin position="34"/>
        <end position="241"/>
    </location>
</feature>
<gene>
    <name evidence="6" type="ORF">C7378_1150</name>
</gene>
<dbReference type="Gene3D" id="3.40.50.300">
    <property type="entry name" value="P-loop containing nucleotide triphosphate hydrolases"/>
    <property type="match status" value="1"/>
</dbReference>
<dbReference type="PROSITE" id="PS50045">
    <property type="entry name" value="SIGMA54_INTERACT_4"/>
    <property type="match status" value="1"/>
</dbReference>
<dbReference type="OrthoDB" id="9771372at2"/>
<keyword evidence="4" id="KW-0804">Transcription</keyword>
<name>A0A4R1L8E8_9BACT</name>
<dbReference type="Pfam" id="PF25601">
    <property type="entry name" value="AAA_lid_14"/>
    <property type="match status" value="1"/>
</dbReference>
<dbReference type="PANTHER" id="PTHR32071">
    <property type="entry name" value="TRANSCRIPTIONAL REGULATORY PROTEIN"/>
    <property type="match status" value="1"/>
</dbReference>
<dbReference type="AlphaFoldDB" id="A0A4R1L8E8"/>
<reference evidence="6 7" key="1">
    <citation type="submission" date="2019-03" db="EMBL/GenBank/DDBJ databases">
        <title>Genomic Encyclopedia of Type Strains, Phase IV (KMG-IV): sequencing the most valuable type-strain genomes for metagenomic binning, comparative biology and taxonomic classification.</title>
        <authorList>
            <person name="Goeker M."/>
        </authorList>
    </citation>
    <scope>NUCLEOTIDE SEQUENCE [LARGE SCALE GENOMIC DNA]</scope>
    <source>
        <strain evidence="6 7">DSM 103428</strain>
    </source>
</reference>
<keyword evidence="3" id="KW-0805">Transcription regulation</keyword>
<dbReference type="InterPro" id="IPR027417">
    <property type="entry name" value="P-loop_NTPase"/>
</dbReference>
<evidence type="ECO:0000313" key="6">
    <source>
        <dbReference type="EMBL" id="TCK73537.1"/>
    </source>
</evidence>
<comment type="caution">
    <text evidence="6">The sequence shown here is derived from an EMBL/GenBank/DDBJ whole genome shotgun (WGS) entry which is preliminary data.</text>
</comment>
<keyword evidence="2" id="KW-0067">ATP-binding</keyword>
<dbReference type="InterPro" id="IPR002078">
    <property type="entry name" value="Sigma_54_int"/>
</dbReference>
<protein>
    <submittedName>
        <fullName evidence="6">Regulatory Fis family protein</fullName>
    </submittedName>
</protein>
<dbReference type="Gene3D" id="1.10.8.60">
    <property type="match status" value="1"/>
</dbReference>
<dbReference type="Pfam" id="PF02954">
    <property type="entry name" value="HTH_8"/>
    <property type="match status" value="1"/>
</dbReference>
<dbReference type="Pfam" id="PF14532">
    <property type="entry name" value="Sigma54_activ_2"/>
    <property type="match status" value="1"/>
</dbReference>
<dbReference type="GO" id="GO:0005524">
    <property type="term" value="F:ATP binding"/>
    <property type="evidence" value="ECO:0007669"/>
    <property type="project" value="UniProtKB-KW"/>
</dbReference>
<dbReference type="SUPFAM" id="SSF46689">
    <property type="entry name" value="Homeodomain-like"/>
    <property type="match status" value="1"/>
</dbReference>
<accession>A0A4R1L8E8</accession>
<evidence type="ECO:0000256" key="1">
    <source>
        <dbReference type="ARBA" id="ARBA00022741"/>
    </source>
</evidence>
<dbReference type="InterPro" id="IPR002197">
    <property type="entry name" value="HTH_Fis"/>
</dbReference>
<proteinExistence type="predicted"/>
<dbReference type="Proteomes" id="UP000295210">
    <property type="component" value="Unassembled WGS sequence"/>
</dbReference>
<keyword evidence="7" id="KW-1185">Reference proteome</keyword>
<evidence type="ECO:0000313" key="7">
    <source>
        <dbReference type="Proteomes" id="UP000295210"/>
    </source>
</evidence>
<dbReference type="InterPro" id="IPR009057">
    <property type="entry name" value="Homeodomain-like_sf"/>
</dbReference>
<dbReference type="GO" id="GO:0006355">
    <property type="term" value="P:regulation of DNA-templated transcription"/>
    <property type="evidence" value="ECO:0007669"/>
    <property type="project" value="InterPro"/>
</dbReference>
<organism evidence="6 7">
    <name type="scientific">Acidipila rosea</name>
    <dbReference type="NCBI Taxonomy" id="768535"/>
    <lineage>
        <taxon>Bacteria</taxon>
        <taxon>Pseudomonadati</taxon>
        <taxon>Acidobacteriota</taxon>
        <taxon>Terriglobia</taxon>
        <taxon>Terriglobales</taxon>
        <taxon>Acidobacteriaceae</taxon>
        <taxon>Acidipila</taxon>
    </lineage>
</organism>
<dbReference type="PRINTS" id="PR01590">
    <property type="entry name" value="HTHFIS"/>
</dbReference>
<dbReference type="EMBL" id="SMGK01000002">
    <property type="protein sequence ID" value="TCK73537.1"/>
    <property type="molecule type" value="Genomic_DNA"/>
</dbReference>
<evidence type="ECO:0000256" key="3">
    <source>
        <dbReference type="ARBA" id="ARBA00023015"/>
    </source>
</evidence>
<dbReference type="RefSeq" id="WP_131993195.1">
    <property type="nucleotide sequence ID" value="NZ_SMGK01000002.1"/>
</dbReference>
<evidence type="ECO:0000256" key="2">
    <source>
        <dbReference type="ARBA" id="ARBA00022840"/>
    </source>
</evidence>
<sequence length="341" mass="36768">MSAGHIAQAVTGTGLAGIGFKPVPREEFSGLGAMSGASPVMERLFTQMRTTAPHLRVAAIEGPSGAGKALAARTLHNAGPASAGRFVPTRATTFFADSQALLAEASGGTLFLSHIDELDRGQQARLADFMEWLEHMHTRKVEYVPRQLFASSRMPLRRLAGEGGLRPELSHRLSAICFVLPPLVERRQDISLLAERFIEDFSQRHGKPVRGLGPGALPRLQAHTWPGNVRELESVIHAAALSCEGQWIRPIDIPALNASVSFPSGREDGDNGRWSTDAKAGAGAAAQSLEEEANLDRAILRHVQAVLTAVKGNKLRAAQLLGISRSTLYRLLEARSFSEKL</sequence>
<evidence type="ECO:0000256" key="4">
    <source>
        <dbReference type="ARBA" id="ARBA00023163"/>
    </source>
</evidence>
<dbReference type="Gene3D" id="1.10.10.60">
    <property type="entry name" value="Homeodomain-like"/>
    <property type="match status" value="1"/>
</dbReference>
<dbReference type="CDD" id="cd00009">
    <property type="entry name" value="AAA"/>
    <property type="match status" value="1"/>
</dbReference>
<evidence type="ECO:0000259" key="5">
    <source>
        <dbReference type="PROSITE" id="PS50045"/>
    </source>
</evidence>